<evidence type="ECO:0000256" key="4">
    <source>
        <dbReference type="ARBA" id="ARBA00022989"/>
    </source>
</evidence>
<name>A0A557SCV4_9GAMM</name>
<evidence type="ECO:0000259" key="7">
    <source>
        <dbReference type="Pfam" id="PF13396"/>
    </source>
</evidence>
<keyword evidence="3 6" id="KW-0812">Transmembrane</keyword>
<feature type="domain" description="Cardiolipin synthase N-terminal" evidence="7">
    <location>
        <begin position="14"/>
        <end position="55"/>
    </location>
</feature>
<keyword evidence="4 6" id="KW-1133">Transmembrane helix</keyword>
<evidence type="ECO:0000256" key="6">
    <source>
        <dbReference type="SAM" id="Phobius"/>
    </source>
</evidence>
<sequence>MEINGILGLILLLADIFAIIKIVQSSASTGLKIVWIAIVLILPLIGLIIWYLMGPGDKKMQL</sequence>
<keyword evidence="9" id="KW-1185">Reference proteome</keyword>
<keyword evidence="2" id="KW-1003">Cell membrane</keyword>
<reference evidence="8 9" key="1">
    <citation type="submission" date="2019-07" db="EMBL/GenBank/DDBJ databases">
        <title>The pathways for chlorine oxyanion respiration interact through the shared metabolite chlorate.</title>
        <authorList>
            <person name="Barnum T.P."/>
            <person name="Cheng Y."/>
            <person name="Hill K.A."/>
            <person name="Lucas L.N."/>
            <person name="Carlson H.K."/>
            <person name="Coates J.D."/>
        </authorList>
    </citation>
    <scope>NUCLEOTIDE SEQUENCE [LARGE SCALE GENOMIC DNA]</scope>
    <source>
        <strain evidence="8 9">BK-1</strain>
    </source>
</reference>
<dbReference type="Proteomes" id="UP000316649">
    <property type="component" value="Unassembled WGS sequence"/>
</dbReference>
<gene>
    <name evidence="8" type="ORF">FHP88_09105</name>
</gene>
<evidence type="ECO:0000313" key="8">
    <source>
        <dbReference type="EMBL" id="TVO75161.1"/>
    </source>
</evidence>
<proteinExistence type="predicted"/>
<organism evidence="8 9">
    <name type="scientific">Sedimenticola selenatireducens</name>
    <dbReference type="NCBI Taxonomy" id="191960"/>
    <lineage>
        <taxon>Bacteria</taxon>
        <taxon>Pseudomonadati</taxon>
        <taxon>Pseudomonadota</taxon>
        <taxon>Gammaproteobacteria</taxon>
        <taxon>Chromatiales</taxon>
        <taxon>Sedimenticolaceae</taxon>
        <taxon>Sedimenticola</taxon>
    </lineage>
</organism>
<evidence type="ECO:0000256" key="5">
    <source>
        <dbReference type="ARBA" id="ARBA00023136"/>
    </source>
</evidence>
<comment type="subcellular location">
    <subcellularLocation>
        <location evidence="1">Cell membrane</location>
        <topology evidence="1">Multi-pass membrane protein</topology>
    </subcellularLocation>
</comment>
<protein>
    <recommendedName>
        <fullName evidence="7">Cardiolipin synthase N-terminal domain-containing protein</fullName>
    </recommendedName>
</protein>
<dbReference type="AlphaFoldDB" id="A0A557SCV4"/>
<dbReference type="EMBL" id="VMNH01000009">
    <property type="protein sequence ID" value="TVO75161.1"/>
    <property type="molecule type" value="Genomic_DNA"/>
</dbReference>
<accession>A0A557SCV4</accession>
<evidence type="ECO:0000256" key="1">
    <source>
        <dbReference type="ARBA" id="ARBA00004651"/>
    </source>
</evidence>
<comment type="caution">
    <text evidence="8">The sequence shown here is derived from an EMBL/GenBank/DDBJ whole genome shotgun (WGS) entry which is preliminary data.</text>
</comment>
<dbReference type="RefSeq" id="WP_144358734.1">
    <property type="nucleotide sequence ID" value="NZ_VMNH01000009.1"/>
</dbReference>
<dbReference type="Pfam" id="PF13396">
    <property type="entry name" value="PLDc_N"/>
    <property type="match status" value="1"/>
</dbReference>
<keyword evidence="5 6" id="KW-0472">Membrane</keyword>
<evidence type="ECO:0000256" key="2">
    <source>
        <dbReference type="ARBA" id="ARBA00022475"/>
    </source>
</evidence>
<evidence type="ECO:0000256" key="3">
    <source>
        <dbReference type="ARBA" id="ARBA00022692"/>
    </source>
</evidence>
<evidence type="ECO:0000313" key="9">
    <source>
        <dbReference type="Proteomes" id="UP000316649"/>
    </source>
</evidence>
<dbReference type="InterPro" id="IPR027379">
    <property type="entry name" value="CLS_N"/>
</dbReference>
<dbReference type="GO" id="GO:0005886">
    <property type="term" value="C:plasma membrane"/>
    <property type="evidence" value="ECO:0007669"/>
    <property type="project" value="UniProtKB-SubCell"/>
</dbReference>
<feature type="transmembrane region" description="Helical" evidence="6">
    <location>
        <begin position="34"/>
        <end position="53"/>
    </location>
</feature>